<reference evidence="3 4" key="1">
    <citation type="submission" date="2020-10" db="EMBL/GenBank/DDBJ databases">
        <title>The Coptis chinensis genome and diversification of protoberbering-type alkaloids.</title>
        <authorList>
            <person name="Wang B."/>
            <person name="Shu S."/>
            <person name="Song C."/>
            <person name="Liu Y."/>
        </authorList>
    </citation>
    <scope>NUCLEOTIDE SEQUENCE [LARGE SCALE GENOMIC DNA]</scope>
    <source>
        <strain evidence="3">HL-2020</strain>
        <tissue evidence="3">Leaf</tissue>
    </source>
</reference>
<dbReference type="Proteomes" id="UP000631114">
    <property type="component" value="Unassembled WGS sequence"/>
</dbReference>
<feature type="compositionally biased region" description="Polar residues" evidence="2">
    <location>
        <begin position="1"/>
        <end position="10"/>
    </location>
</feature>
<sequence length="113" mass="13085">MFVPTTLQCQQEKKDGSPEKKKTNRVRKGWIAVRVGLEKEEGGFQTFSIPISDLCHPLYGDLLEKSQEMYGSNKEGLLRLPCSVEEFENLRLRVEQESICPQYLHQPQLRYLA</sequence>
<keyword evidence="4" id="KW-1185">Reference proteome</keyword>
<protein>
    <submittedName>
        <fullName evidence="3">Uncharacterized protein</fullName>
    </submittedName>
</protein>
<dbReference type="OrthoDB" id="1887717at2759"/>
<gene>
    <name evidence="3" type="ORF">IFM89_001747</name>
</gene>
<feature type="region of interest" description="Disordered" evidence="2">
    <location>
        <begin position="1"/>
        <end position="24"/>
    </location>
</feature>
<dbReference type="GO" id="GO:0009733">
    <property type="term" value="P:response to auxin"/>
    <property type="evidence" value="ECO:0007669"/>
    <property type="project" value="InterPro"/>
</dbReference>
<dbReference type="AlphaFoldDB" id="A0A835LUA9"/>
<dbReference type="Pfam" id="PF02519">
    <property type="entry name" value="Auxin_inducible"/>
    <property type="match status" value="1"/>
</dbReference>
<evidence type="ECO:0000256" key="1">
    <source>
        <dbReference type="ARBA" id="ARBA00006974"/>
    </source>
</evidence>
<name>A0A835LUA9_9MAGN</name>
<evidence type="ECO:0000313" key="3">
    <source>
        <dbReference type="EMBL" id="KAF9599801.1"/>
    </source>
</evidence>
<comment type="caution">
    <text evidence="3">The sequence shown here is derived from an EMBL/GenBank/DDBJ whole genome shotgun (WGS) entry which is preliminary data.</text>
</comment>
<feature type="compositionally biased region" description="Basic and acidic residues" evidence="2">
    <location>
        <begin position="11"/>
        <end position="21"/>
    </location>
</feature>
<evidence type="ECO:0000256" key="2">
    <source>
        <dbReference type="SAM" id="MobiDB-lite"/>
    </source>
</evidence>
<comment type="similarity">
    <text evidence="1">Belongs to the ARG7 family.</text>
</comment>
<proteinExistence type="inferred from homology"/>
<dbReference type="PANTHER" id="PTHR31374:SF228">
    <property type="entry name" value="SAUR FAMILY PROTEIN"/>
    <property type="match status" value="1"/>
</dbReference>
<evidence type="ECO:0000313" key="4">
    <source>
        <dbReference type="Proteomes" id="UP000631114"/>
    </source>
</evidence>
<dbReference type="PANTHER" id="PTHR31374">
    <property type="entry name" value="AUXIN-INDUCED PROTEIN-LIKE-RELATED"/>
    <property type="match status" value="1"/>
</dbReference>
<dbReference type="InterPro" id="IPR003676">
    <property type="entry name" value="SAUR_fam"/>
</dbReference>
<organism evidence="3 4">
    <name type="scientific">Coptis chinensis</name>
    <dbReference type="NCBI Taxonomy" id="261450"/>
    <lineage>
        <taxon>Eukaryota</taxon>
        <taxon>Viridiplantae</taxon>
        <taxon>Streptophyta</taxon>
        <taxon>Embryophyta</taxon>
        <taxon>Tracheophyta</taxon>
        <taxon>Spermatophyta</taxon>
        <taxon>Magnoliopsida</taxon>
        <taxon>Ranunculales</taxon>
        <taxon>Ranunculaceae</taxon>
        <taxon>Coptidoideae</taxon>
        <taxon>Coptis</taxon>
    </lineage>
</organism>
<accession>A0A835LUA9</accession>
<dbReference type="EMBL" id="JADFTS010000006">
    <property type="protein sequence ID" value="KAF9599801.1"/>
    <property type="molecule type" value="Genomic_DNA"/>
</dbReference>